<organism evidence="1 2">
    <name type="scientific">Kribbella hippodromi</name>
    <dbReference type="NCBI Taxonomy" id="434347"/>
    <lineage>
        <taxon>Bacteria</taxon>
        <taxon>Bacillati</taxon>
        <taxon>Actinomycetota</taxon>
        <taxon>Actinomycetes</taxon>
        <taxon>Propionibacteriales</taxon>
        <taxon>Kribbellaceae</taxon>
        <taxon>Kribbella</taxon>
    </lineage>
</organism>
<evidence type="ECO:0000313" key="1">
    <source>
        <dbReference type="EMBL" id="GAA1589448.1"/>
    </source>
</evidence>
<sequence length="117" mass="13532">MSPLRGTGSRRRLIWLRLVLRRLWLPVNRLRRLDRGRWRELLVAALPDEWALMSPRVCWGLAAIWGSGRMGWWPSGQGWAPGAVEVEVEVASLVRLRRGWLGLTECGLLVVLWKRVL</sequence>
<comment type="caution">
    <text evidence="1">The sequence shown here is derived from an EMBL/GenBank/DDBJ whole genome shotgun (WGS) entry which is preliminary data.</text>
</comment>
<gene>
    <name evidence="1" type="ORF">GCM10009804_52100</name>
</gene>
<dbReference type="EMBL" id="BAAAPH010000018">
    <property type="protein sequence ID" value="GAA1589448.1"/>
    <property type="molecule type" value="Genomic_DNA"/>
</dbReference>
<proteinExistence type="predicted"/>
<dbReference type="Proteomes" id="UP001501705">
    <property type="component" value="Unassembled WGS sequence"/>
</dbReference>
<accession>A0ABN2DX64</accession>
<protein>
    <submittedName>
        <fullName evidence="1">Uncharacterized protein</fullName>
    </submittedName>
</protein>
<reference evidence="1 2" key="1">
    <citation type="journal article" date="2019" name="Int. J. Syst. Evol. Microbiol.">
        <title>The Global Catalogue of Microorganisms (GCM) 10K type strain sequencing project: providing services to taxonomists for standard genome sequencing and annotation.</title>
        <authorList>
            <consortium name="The Broad Institute Genomics Platform"/>
            <consortium name="The Broad Institute Genome Sequencing Center for Infectious Disease"/>
            <person name="Wu L."/>
            <person name="Ma J."/>
        </authorList>
    </citation>
    <scope>NUCLEOTIDE SEQUENCE [LARGE SCALE GENOMIC DNA]</scope>
    <source>
        <strain evidence="1 2">JCM 15572</strain>
    </source>
</reference>
<name>A0ABN2DX64_9ACTN</name>
<keyword evidence="2" id="KW-1185">Reference proteome</keyword>
<evidence type="ECO:0000313" key="2">
    <source>
        <dbReference type="Proteomes" id="UP001501705"/>
    </source>
</evidence>